<keyword evidence="3" id="KW-1185">Reference proteome</keyword>
<evidence type="ECO:0000313" key="3">
    <source>
        <dbReference type="Proteomes" id="UP001172082"/>
    </source>
</evidence>
<gene>
    <name evidence="2" type="ORF">QQ008_15915</name>
</gene>
<dbReference type="InterPro" id="IPR021314">
    <property type="entry name" value="DUF2911"/>
</dbReference>
<feature type="signal peptide" evidence="1">
    <location>
        <begin position="1"/>
        <end position="20"/>
    </location>
</feature>
<keyword evidence="1" id="KW-0732">Signal</keyword>
<dbReference type="EMBL" id="JAUJEA010000005">
    <property type="protein sequence ID" value="MDN5202877.1"/>
    <property type="molecule type" value="Genomic_DNA"/>
</dbReference>
<comment type="caution">
    <text evidence="2">The sequence shown here is derived from an EMBL/GenBank/DDBJ whole genome shotgun (WGS) entry which is preliminary data.</text>
</comment>
<reference evidence="2" key="1">
    <citation type="submission" date="2023-06" db="EMBL/GenBank/DDBJ databases">
        <title>Genomic of Parafulvivirga corallium.</title>
        <authorList>
            <person name="Wang G."/>
        </authorList>
    </citation>
    <scope>NUCLEOTIDE SEQUENCE</scope>
    <source>
        <strain evidence="2">BMA10</strain>
    </source>
</reference>
<evidence type="ECO:0000313" key="2">
    <source>
        <dbReference type="EMBL" id="MDN5202877.1"/>
    </source>
</evidence>
<protein>
    <submittedName>
        <fullName evidence="2">DUF2911 domain-containing protein</fullName>
    </submittedName>
</protein>
<dbReference type="Pfam" id="PF11138">
    <property type="entry name" value="DUF2911"/>
    <property type="match status" value="1"/>
</dbReference>
<accession>A0ABT8KSB0</accession>
<proteinExistence type="predicted"/>
<organism evidence="2 3">
    <name type="scientific">Splendidivirga corallicola</name>
    <dbReference type="NCBI Taxonomy" id="3051826"/>
    <lineage>
        <taxon>Bacteria</taxon>
        <taxon>Pseudomonadati</taxon>
        <taxon>Bacteroidota</taxon>
        <taxon>Cytophagia</taxon>
        <taxon>Cytophagales</taxon>
        <taxon>Splendidivirgaceae</taxon>
        <taxon>Splendidivirga</taxon>
    </lineage>
</organism>
<name>A0ABT8KSB0_9BACT</name>
<feature type="chain" id="PRO_5045841695" evidence="1">
    <location>
        <begin position="21"/>
        <end position="182"/>
    </location>
</feature>
<dbReference type="RefSeq" id="WP_346752896.1">
    <property type="nucleotide sequence ID" value="NZ_JAUJEA010000005.1"/>
</dbReference>
<dbReference type="Proteomes" id="UP001172082">
    <property type="component" value="Unassembled WGS sequence"/>
</dbReference>
<sequence length="182" mass="20523">MRKFLIIGLLVLVSSGAAFSQFRGLDRSPLDIAYFPDNFAHDRQAGEKAIVKVTYSRPQKKSREIFGGIVRFDQVWRTGANEATEIKFYQDVTIAGKKIKKGVYSLFTIPGKEKWTIIINSDLDYWGHYSYNEKNDVLRTEVAVGKTSGTVEAFTIQFRNADGGAAMQLAWDDTLVEVPVKF</sequence>
<evidence type="ECO:0000256" key="1">
    <source>
        <dbReference type="SAM" id="SignalP"/>
    </source>
</evidence>